<feature type="domain" description="PDZ" evidence="11">
    <location>
        <begin position="399"/>
        <end position="480"/>
    </location>
</feature>
<dbReference type="GO" id="GO:0045197">
    <property type="term" value="P:establishment or maintenance of epithelial cell apical/basal polarity"/>
    <property type="evidence" value="ECO:0007669"/>
    <property type="project" value="TreeGrafter"/>
</dbReference>
<keyword evidence="6" id="KW-0472">Membrane</keyword>
<evidence type="ECO:0000259" key="9">
    <source>
        <dbReference type="PROSITE" id="PS50002"/>
    </source>
</evidence>
<dbReference type="GO" id="GO:0007268">
    <property type="term" value="P:chemical synaptic transmission"/>
    <property type="evidence" value="ECO:0007669"/>
    <property type="project" value="InterPro"/>
</dbReference>
<dbReference type="FunFam" id="3.40.50.300:FF:001402">
    <property type="entry name" value="Discs, large homolog 3 (Drosophila)"/>
    <property type="match status" value="1"/>
</dbReference>
<dbReference type="FunFam" id="3.30.63.10:FF:000001">
    <property type="entry name" value="Disks large homolog 1 isoform 2"/>
    <property type="match status" value="1"/>
</dbReference>
<feature type="region of interest" description="Disordered" evidence="8">
    <location>
        <begin position="67"/>
        <end position="96"/>
    </location>
</feature>
<dbReference type="InterPro" id="IPR008144">
    <property type="entry name" value="Guanylate_kin-like_dom"/>
</dbReference>
<dbReference type="Pfam" id="PF00625">
    <property type="entry name" value="Guanylate_kin"/>
    <property type="match status" value="1"/>
</dbReference>
<dbReference type="InterPro" id="IPR001452">
    <property type="entry name" value="SH3_domain"/>
</dbReference>
<dbReference type="InterPro" id="IPR004172">
    <property type="entry name" value="L27_dom"/>
</dbReference>
<name>A0A6J2WWS9_CHACN</name>
<evidence type="ECO:0000313" key="14">
    <source>
        <dbReference type="RefSeq" id="XP_030648734.1"/>
    </source>
</evidence>
<protein>
    <submittedName>
        <fullName evidence="14">Disks large homolog 3 isoform X2</fullName>
    </submittedName>
</protein>
<reference evidence="14" key="1">
    <citation type="submission" date="2025-08" db="UniProtKB">
        <authorList>
            <consortium name="RefSeq"/>
        </authorList>
    </citation>
    <scope>IDENTIFICATION</scope>
</reference>
<dbReference type="GO" id="GO:0016323">
    <property type="term" value="C:basolateral plasma membrane"/>
    <property type="evidence" value="ECO:0007669"/>
    <property type="project" value="TreeGrafter"/>
</dbReference>
<keyword evidence="5" id="KW-0677">Repeat</keyword>
<gene>
    <name evidence="14" type="primary">dlg3</name>
</gene>
<dbReference type="Pfam" id="PF09058">
    <property type="entry name" value="L27_1"/>
    <property type="match status" value="1"/>
</dbReference>
<feature type="domain" description="PDZ" evidence="11">
    <location>
        <begin position="240"/>
        <end position="327"/>
    </location>
</feature>
<keyword evidence="4" id="KW-1003">Cell membrane</keyword>
<dbReference type="FunFam" id="2.30.42.10:FF:000002">
    <property type="entry name" value="Disks large homolog 4 isoform 2"/>
    <property type="match status" value="1"/>
</dbReference>
<dbReference type="PANTHER" id="PTHR23119:SF28">
    <property type="entry name" value="DISKS LARGE HOMOLOG 3"/>
    <property type="match status" value="1"/>
</dbReference>
<dbReference type="SUPFAM" id="SSF50156">
    <property type="entry name" value="PDZ domain-like"/>
    <property type="match status" value="3"/>
</dbReference>
<dbReference type="GO" id="GO:0097120">
    <property type="term" value="P:receptor localization to synapse"/>
    <property type="evidence" value="ECO:0007669"/>
    <property type="project" value="TreeGrafter"/>
</dbReference>
<dbReference type="InterPro" id="IPR001478">
    <property type="entry name" value="PDZ"/>
</dbReference>
<dbReference type="GO" id="GO:0043113">
    <property type="term" value="P:receptor clustering"/>
    <property type="evidence" value="ECO:0007669"/>
    <property type="project" value="TreeGrafter"/>
</dbReference>
<dbReference type="InterPro" id="IPR035763">
    <property type="entry name" value="DLG3_SH3"/>
</dbReference>
<evidence type="ECO:0000259" key="10">
    <source>
        <dbReference type="PROSITE" id="PS50052"/>
    </source>
</evidence>
<dbReference type="Pfam" id="PF00018">
    <property type="entry name" value="SH3_1"/>
    <property type="match status" value="1"/>
</dbReference>
<dbReference type="SUPFAM" id="SSF52540">
    <property type="entry name" value="P-loop containing nucleoside triphosphate hydrolases"/>
    <property type="match status" value="1"/>
</dbReference>
<dbReference type="SMART" id="SM00228">
    <property type="entry name" value="PDZ"/>
    <property type="match status" value="3"/>
</dbReference>
<dbReference type="GO" id="GO:0098609">
    <property type="term" value="P:cell-cell adhesion"/>
    <property type="evidence" value="ECO:0007669"/>
    <property type="project" value="TreeGrafter"/>
</dbReference>
<dbReference type="CDD" id="cd00071">
    <property type="entry name" value="GMPK"/>
    <property type="match status" value="1"/>
</dbReference>
<feature type="domain" description="Guanylate kinase-like" evidence="10">
    <location>
        <begin position="672"/>
        <end position="847"/>
    </location>
</feature>
<dbReference type="RefSeq" id="XP_030648734.1">
    <property type="nucleotide sequence ID" value="XM_030792874.1"/>
</dbReference>
<dbReference type="Gene3D" id="1.10.287.470">
    <property type="entry name" value="Helix hairpin bin"/>
    <property type="match status" value="1"/>
</dbReference>
<dbReference type="PROSITE" id="PS50002">
    <property type="entry name" value="SH3"/>
    <property type="match status" value="1"/>
</dbReference>
<evidence type="ECO:0000256" key="7">
    <source>
        <dbReference type="PROSITE-ProRule" id="PRU00192"/>
    </source>
</evidence>
<dbReference type="SUPFAM" id="SSF101288">
    <property type="entry name" value="L27 domain"/>
    <property type="match status" value="1"/>
</dbReference>
<dbReference type="FunFam" id="2.30.42.10:FF:000001">
    <property type="entry name" value="Disks large homolog 1 isoform 2"/>
    <property type="match status" value="1"/>
</dbReference>
<dbReference type="PROSITE" id="PS00856">
    <property type="entry name" value="GUANYLATE_KINASE_1"/>
    <property type="match status" value="1"/>
</dbReference>
<dbReference type="Gene3D" id="3.30.63.10">
    <property type="entry name" value="Guanylate Kinase phosphate binding domain"/>
    <property type="match status" value="1"/>
</dbReference>
<keyword evidence="13" id="KW-1185">Reference proteome</keyword>
<dbReference type="PROSITE" id="PS50052">
    <property type="entry name" value="GUANYLATE_KINASE_2"/>
    <property type="match status" value="1"/>
</dbReference>
<feature type="domain" description="SH3" evidence="9">
    <location>
        <begin position="514"/>
        <end position="584"/>
    </location>
</feature>
<dbReference type="GO" id="GO:0043005">
    <property type="term" value="C:neuron projection"/>
    <property type="evidence" value="ECO:0007669"/>
    <property type="project" value="InterPro"/>
</dbReference>
<dbReference type="CDD" id="cd06724">
    <property type="entry name" value="PDZ2_Dlg1-2-4-like"/>
    <property type="match status" value="1"/>
</dbReference>
<organism evidence="13 14">
    <name type="scientific">Chanos chanos</name>
    <name type="common">Milkfish</name>
    <name type="synonym">Mugil chanos</name>
    <dbReference type="NCBI Taxonomy" id="29144"/>
    <lineage>
        <taxon>Eukaryota</taxon>
        <taxon>Metazoa</taxon>
        <taxon>Chordata</taxon>
        <taxon>Craniata</taxon>
        <taxon>Vertebrata</taxon>
        <taxon>Euteleostomi</taxon>
        <taxon>Actinopterygii</taxon>
        <taxon>Neopterygii</taxon>
        <taxon>Teleostei</taxon>
        <taxon>Ostariophysi</taxon>
        <taxon>Gonorynchiformes</taxon>
        <taxon>Chanidae</taxon>
        <taxon>Chanos</taxon>
    </lineage>
</organism>
<dbReference type="InterPro" id="IPR036034">
    <property type="entry name" value="PDZ_sf"/>
</dbReference>
<dbReference type="PANTHER" id="PTHR23119">
    <property type="entry name" value="DISCS LARGE"/>
    <property type="match status" value="1"/>
</dbReference>
<dbReference type="Proteomes" id="UP000504632">
    <property type="component" value="Chromosome 2"/>
</dbReference>
<dbReference type="InterPro" id="IPR027417">
    <property type="entry name" value="P-loop_NTPase"/>
</dbReference>
<dbReference type="FunFam" id="2.30.30.40:FF:000008">
    <property type="entry name" value="Disks large homolog 1 isoform 2"/>
    <property type="match status" value="1"/>
</dbReference>
<dbReference type="GO" id="GO:0098839">
    <property type="term" value="C:postsynaptic density membrane"/>
    <property type="evidence" value="ECO:0007669"/>
    <property type="project" value="TreeGrafter"/>
</dbReference>
<accession>A0A6J2WWS9</accession>
<dbReference type="Pfam" id="PF10600">
    <property type="entry name" value="PDZ_assoc"/>
    <property type="match status" value="1"/>
</dbReference>
<dbReference type="GO" id="GO:0019901">
    <property type="term" value="F:protein kinase binding"/>
    <property type="evidence" value="ECO:0007669"/>
    <property type="project" value="TreeGrafter"/>
</dbReference>
<evidence type="ECO:0000256" key="2">
    <source>
        <dbReference type="ARBA" id="ARBA00007014"/>
    </source>
</evidence>
<dbReference type="FunFam" id="2.30.42.10:FF:000091">
    <property type="entry name" value="disks large homolog 1 isoform X8"/>
    <property type="match status" value="1"/>
</dbReference>
<dbReference type="SMART" id="SM00326">
    <property type="entry name" value="SH3"/>
    <property type="match status" value="1"/>
</dbReference>
<dbReference type="CTD" id="1741"/>
<proteinExistence type="inferred from homology"/>
<evidence type="ECO:0000259" key="12">
    <source>
        <dbReference type="PROSITE" id="PS51022"/>
    </source>
</evidence>
<feature type="domain" description="PDZ" evidence="11">
    <location>
        <begin position="145"/>
        <end position="232"/>
    </location>
</feature>
<comment type="subcellular location">
    <subcellularLocation>
        <location evidence="1">Cell membrane</location>
        <topology evidence="1">Peripheral membrane protein</topology>
    </subcellularLocation>
</comment>
<dbReference type="Pfam" id="PF10608">
    <property type="entry name" value="MAGUK_N_PEST"/>
    <property type="match status" value="1"/>
</dbReference>
<dbReference type="InterPro" id="IPR015143">
    <property type="entry name" value="L27_1"/>
</dbReference>
<dbReference type="InterPro" id="IPR008145">
    <property type="entry name" value="GK/Ca_channel_bsu"/>
</dbReference>
<dbReference type="Gene3D" id="3.40.50.300">
    <property type="entry name" value="P-loop containing nucleotide triphosphate hydrolases"/>
    <property type="match status" value="1"/>
</dbReference>
<dbReference type="Gene3D" id="2.30.30.40">
    <property type="entry name" value="SH3 Domains"/>
    <property type="match status" value="2"/>
</dbReference>
<dbReference type="SMART" id="SM00072">
    <property type="entry name" value="GuKc"/>
    <property type="match status" value="1"/>
</dbReference>
<dbReference type="SMART" id="SM01277">
    <property type="entry name" value="MAGUK_N_PEST"/>
    <property type="match status" value="1"/>
</dbReference>
<comment type="similarity">
    <text evidence="2">Belongs to the MAGUK family.</text>
</comment>
<evidence type="ECO:0000256" key="4">
    <source>
        <dbReference type="ARBA" id="ARBA00022475"/>
    </source>
</evidence>
<dbReference type="CDD" id="cd12029">
    <property type="entry name" value="SH3_DLG3"/>
    <property type="match status" value="1"/>
</dbReference>
<keyword evidence="3 7" id="KW-0728">SH3 domain</keyword>
<sequence length="862" mass="95957">MVHKYDTERAVSLLKQYQDSLTSPEEQALRTNVGKVSAIFGSQLFKALLDIQECYEVTLQMNAAENGATENGSEDGKENSEEEGVSRVRVTSRRSPQKVERVAGLVSLSHVETPKANPPPIIVNADSLDAGPYVNGSDGMYKYEEIILERGNSGLGFSIAGGIDNPHIPDDPGIFITKIIPGGAAAMDGRLGVNDCVLRVNDVDVSEVVHSRAVEALKEAGPVVRLLVRRRQAPPETIIEVNLLKGPKGLGFSIAGGIGNQHIPGDNSIYITKIIEGGAAQKDGRLQTGDRLLAVNNIILQDVRHEEAVAALKNTSDMVYLKVAKPGPVHLNDMYAPPDYSSTFPTMVDNHVGHNSSMAYMGAMEPKPVYQPPQVTPSRYSPVPRHMLGEDDFTREPRKVLLHKGSTGLGFNIVGGEDGEGIFVSFILAGGPADLSGELRRGDRILSVNGVNLRNATHEQAAAALKRAGQTVTIIAQYRPEEYSRFESKIHDLREQMMNSSMSSGSGSLRTSEKRSLYVRALFDYDRTRDSCLPSQGLSFCYGDILHVINASDDEWWQARLVTPHGESEQIGVIPSKKRVEKKERARLKTVKFHARTGMIESNRPVKVKRKKSFNLSRKFPFYKSKENIVQEYVETEQCLTSNTSDSESSSKGQEDTILSYEPVIRQEIHYTRPVIILGPMKDRINDDLISEFPHKFGSCVPHTTRPRRENEMDGQDYHFVASREQMEKDIQDNKFIEAGQFNENLYGTSVLSVRTVAERGKHCILDVSGNAIKRLQQAQLYPIAIFIKPKSIEALMEMNKRQTYEQANKIFDKAMKLEQEFGEYFTAIVQGDSLEEIYNKIKLIIEEQSGPYIWIPSSEKL</sequence>
<dbReference type="CDD" id="cd06795">
    <property type="entry name" value="PDZ3_Dlg1-2-4-like"/>
    <property type="match status" value="1"/>
</dbReference>
<evidence type="ECO:0000256" key="3">
    <source>
        <dbReference type="ARBA" id="ARBA00022443"/>
    </source>
</evidence>
<dbReference type="Pfam" id="PF00595">
    <property type="entry name" value="PDZ"/>
    <property type="match status" value="3"/>
</dbReference>
<dbReference type="InterPro" id="IPR050614">
    <property type="entry name" value="Synaptic_Scaffolding_LAP-MAGUK"/>
</dbReference>
<evidence type="ECO:0000313" key="13">
    <source>
        <dbReference type="Proteomes" id="UP000504632"/>
    </source>
</evidence>
<dbReference type="FunFam" id="2.30.30.40:FF:000027">
    <property type="entry name" value="Disks large homolog 3 isoform 1"/>
    <property type="match status" value="1"/>
</dbReference>
<evidence type="ECO:0000256" key="8">
    <source>
        <dbReference type="SAM" id="MobiDB-lite"/>
    </source>
</evidence>
<dbReference type="GO" id="GO:0099072">
    <property type="term" value="P:regulation of postsynaptic membrane neurotransmitter receptor levels"/>
    <property type="evidence" value="ECO:0007669"/>
    <property type="project" value="TreeGrafter"/>
</dbReference>
<evidence type="ECO:0000256" key="6">
    <source>
        <dbReference type="ARBA" id="ARBA00023136"/>
    </source>
</evidence>
<evidence type="ECO:0000259" key="11">
    <source>
        <dbReference type="PROSITE" id="PS50106"/>
    </source>
</evidence>
<dbReference type="CDD" id="cd06723">
    <property type="entry name" value="PDZ1_Dlg1-2-4-like"/>
    <property type="match status" value="1"/>
</dbReference>
<dbReference type="SUPFAM" id="SSF50044">
    <property type="entry name" value="SH3-domain"/>
    <property type="match status" value="1"/>
</dbReference>
<dbReference type="InterPro" id="IPR019583">
    <property type="entry name" value="DLG1-4_PDZ_assoc"/>
</dbReference>
<evidence type="ECO:0000256" key="5">
    <source>
        <dbReference type="ARBA" id="ARBA00022737"/>
    </source>
</evidence>
<dbReference type="Gene3D" id="2.30.42.10">
    <property type="match status" value="3"/>
</dbReference>
<dbReference type="PROSITE" id="PS50106">
    <property type="entry name" value="PDZ"/>
    <property type="match status" value="3"/>
</dbReference>
<dbReference type="GO" id="GO:0031594">
    <property type="term" value="C:neuromuscular junction"/>
    <property type="evidence" value="ECO:0007669"/>
    <property type="project" value="InterPro"/>
</dbReference>
<dbReference type="InterPro" id="IPR036028">
    <property type="entry name" value="SH3-like_dom_sf"/>
</dbReference>
<evidence type="ECO:0000256" key="1">
    <source>
        <dbReference type="ARBA" id="ARBA00004202"/>
    </source>
</evidence>
<dbReference type="PROSITE" id="PS51022">
    <property type="entry name" value="L27"/>
    <property type="match status" value="1"/>
</dbReference>
<dbReference type="InterPro" id="IPR016313">
    <property type="entry name" value="DLG1-like"/>
</dbReference>
<dbReference type="InterPro" id="IPR036892">
    <property type="entry name" value="L27_dom_sf"/>
</dbReference>
<dbReference type="GO" id="GO:0035255">
    <property type="term" value="F:ionotropic glutamate receptor binding"/>
    <property type="evidence" value="ECO:0007669"/>
    <property type="project" value="TreeGrafter"/>
</dbReference>
<dbReference type="InterPro" id="IPR019590">
    <property type="entry name" value="DLG1_PEST_dom"/>
</dbReference>
<feature type="domain" description="L27" evidence="12">
    <location>
        <begin position="1"/>
        <end position="63"/>
    </location>
</feature>
<dbReference type="InterPro" id="IPR020590">
    <property type="entry name" value="Guanylate_kinase_CS"/>
</dbReference>
<dbReference type="GeneID" id="115828773"/>
<dbReference type="PIRSF" id="PIRSF001741">
    <property type="entry name" value="MAGUK_DLGH"/>
    <property type="match status" value="1"/>
</dbReference>
<dbReference type="AlphaFoldDB" id="A0A6J2WWS9"/>